<protein>
    <submittedName>
        <fullName evidence="1">Uncharacterized protein</fullName>
    </submittedName>
</protein>
<dbReference type="EnsemblMetazoa" id="ENSAATROPT013437">
    <property type="protein sequence ID" value="ENSAATROPP012225"/>
    <property type="gene ID" value="ENSAATROPG010911"/>
</dbReference>
<dbReference type="AlphaFoldDB" id="A0AAG5DMS1"/>
<reference evidence="1" key="1">
    <citation type="submission" date="2024-04" db="UniProtKB">
        <authorList>
            <consortium name="EnsemblMetazoa"/>
        </authorList>
    </citation>
    <scope>IDENTIFICATION</scope>
    <source>
        <strain evidence="1">EBRO</strain>
    </source>
</reference>
<sequence length="44" mass="5026">MPVVCNYQETTKTMGAVDDLPRSIQTKYRPVKKKTVLRKLTATD</sequence>
<organism evidence="1 2">
    <name type="scientific">Anopheles atroparvus</name>
    <name type="common">European mosquito</name>
    <dbReference type="NCBI Taxonomy" id="41427"/>
    <lineage>
        <taxon>Eukaryota</taxon>
        <taxon>Metazoa</taxon>
        <taxon>Ecdysozoa</taxon>
        <taxon>Arthropoda</taxon>
        <taxon>Hexapoda</taxon>
        <taxon>Insecta</taxon>
        <taxon>Pterygota</taxon>
        <taxon>Neoptera</taxon>
        <taxon>Endopterygota</taxon>
        <taxon>Diptera</taxon>
        <taxon>Nematocera</taxon>
        <taxon>Culicoidea</taxon>
        <taxon>Culicidae</taxon>
        <taxon>Anophelinae</taxon>
        <taxon>Anopheles</taxon>
    </lineage>
</organism>
<evidence type="ECO:0000313" key="1">
    <source>
        <dbReference type="EnsemblMetazoa" id="ENSAATROPP012225"/>
    </source>
</evidence>
<name>A0AAG5DMS1_ANOAO</name>
<keyword evidence="2" id="KW-1185">Reference proteome</keyword>
<dbReference type="Proteomes" id="UP000075880">
    <property type="component" value="Unassembled WGS sequence"/>
</dbReference>
<evidence type="ECO:0000313" key="2">
    <source>
        <dbReference type="Proteomes" id="UP000075880"/>
    </source>
</evidence>
<proteinExistence type="predicted"/>
<accession>A0AAG5DMS1</accession>